<gene>
    <name evidence="2" type="ORF">MRATA1EN1_LOCUS22463</name>
</gene>
<reference evidence="2" key="1">
    <citation type="submission" date="2023-04" db="EMBL/GenBank/DDBJ databases">
        <authorList>
            <consortium name="ELIXIR-Norway"/>
        </authorList>
    </citation>
    <scope>NUCLEOTIDE SEQUENCE [LARGE SCALE GENOMIC DNA]</scope>
</reference>
<feature type="region of interest" description="Disordered" evidence="1">
    <location>
        <begin position="95"/>
        <end position="132"/>
    </location>
</feature>
<protein>
    <submittedName>
        <fullName evidence="2">Uncharacterized protein</fullName>
    </submittedName>
</protein>
<dbReference type="EMBL" id="OX460345">
    <property type="protein sequence ID" value="CAI9173501.1"/>
    <property type="molecule type" value="Genomic_DNA"/>
</dbReference>
<dbReference type="Proteomes" id="UP001176941">
    <property type="component" value="Chromosome 34"/>
</dbReference>
<accession>A0ABN8ZKM9</accession>
<name>A0ABN8ZKM9_RANTA</name>
<proteinExistence type="predicted"/>
<sequence length="183" mass="19503">MQGLGPPAPAPSPFPTSPSPTSPRARSTSRGTEQPGGRSPGATKQEHRTRSTEGPCASPRGWPQRGPGGASTRPTLSLQHAGLLAAWDPTSWWKSMSAPAASRATSQKRRGGQHRVFVGKAPRARLPLHRRPEVRTCGRAARACLIRGDPAGRQLPQASPGRNAQAPRPGGRRPSLRHLPNWV</sequence>
<feature type="compositionally biased region" description="Pro residues" evidence="1">
    <location>
        <begin position="1"/>
        <end position="21"/>
    </location>
</feature>
<evidence type="ECO:0000256" key="1">
    <source>
        <dbReference type="SAM" id="MobiDB-lite"/>
    </source>
</evidence>
<evidence type="ECO:0000313" key="3">
    <source>
        <dbReference type="Proteomes" id="UP001176941"/>
    </source>
</evidence>
<feature type="region of interest" description="Disordered" evidence="1">
    <location>
        <begin position="148"/>
        <end position="183"/>
    </location>
</feature>
<evidence type="ECO:0000313" key="2">
    <source>
        <dbReference type="EMBL" id="CAI9173501.1"/>
    </source>
</evidence>
<organism evidence="2 3">
    <name type="scientific">Rangifer tarandus platyrhynchus</name>
    <name type="common">Svalbard reindeer</name>
    <dbReference type="NCBI Taxonomy" id="3082113"/>
    <lineage>
        <taxon>Eukaryota</taxon>
        <taxon>Metazoa</taxon>
        <taxon>Chordata</taxon>
        <taxon>Craniata</taxon>
        <taxon>Vertebrata</taxon>
        <taxon>Euteleostomi</taxon>
        <taxon>Mammalia</taxon>
        <taxon>Eutheria</taxon>
        <taxon>Laurasiatheria</taxon>
        <taxon>Artiodactyla</taxon>
        <taxon>Ruminantia</taxon>
        <taxon>Pecora</taxon>
        <taxon>Cervidae</taxon>
        <taxon>Odocoileinae</taxon>
        <taxon>Rangifer</taxon>
    </lineage>
</organism>
<keyword evidence="3" id="KW-1185">Reference proteome</keyword>
<feature type="region of interest" description="Disordered" evidence="1">
    <location>
        <begin position="1"/>
        <end position="77"/>
    </location>
</feature>